<evidence type="ECO:0008006" key="4">
    <source>
        <dbReference type="Google" id="ProtNLM"/>
    </source>
</evidence>
<sequence length="239" mass="26215">MKNLIVGSIVALSAAMASQPANAALLFDVYGEAQYWMTDVSGGYGNDENFNDFQLSDENQTRLSLAFQHPVPLIPNIRIETQDMSSYEEFDGTEDAASSPAELDLSHDTLTLYYTFLDNTLVRLHAGVAAKRFNGFVTDRDGNSWDLDETIPTAYAMVGTGLPFSGLSVYARGHLLAIDDSSLRDIEAGIQYRLFSAGGLLDGNIQVGYRSFSVEFDNVAGLYSDVEFKGPFVGFQLHF</sequence>
<proteinExistence type="predicted"/>
<accession>A0A432WDT4</accession>
<protein>
    <recommendedName>
        <fullName evidence="4">TIGR04219 family outer membrane beta-barrel protein</fullName>
    </recommendedName>
</protein>
<dbReference type="InterPro" id="IPR026387">
    <property type="entry name" value="OMP_w_GlyGly"/>
</dbReference>
<dbReference type="AlphaFoldDB" id="A0A432WDT4"/>
<dbReference type="RefSeq" id="WP_126799404.1">
    <property type="nucleotide sequence ID" value="NZ_PIPO01000005.1"/>
</dbReference>
<feature type="signal peptide" evidence="1">
    <location>
        <begin position="1"/>
        <end position="23"/>
    </location>
</feature>
<gene>
    <name evidence="2" type="ORF">CWE14_10905</name>
</gene>
<dbReference type="Proteomes" id="UP000287823">
    <property type="component" value="Unassembled WGS sequence"/>
</dbReference>
<keyword evidence="3" id="KW-1185">Reference proteome</keyword>
<evidence type="ECO:0000313" key="2">
    <source>
        <dbReference type="EMBL" id="RUO31008.1"/>
    </source>
</evidence>
<evidence type="ECO:0000313" key="3">
    <source>
        <dbReference type="Proteomes" id="UP000287823"/>
    </source>
</evidence>
<feature type="chain" id="PRO_5019346222" description="TIGR04219 family outer membrane beta-barrel protein" evidence="1">
    <location>
        <begin position="24"/>
        <end position="239"/>
    </location>
</feature>
<keyword evidence="1" id="KW-0732">Signal</keyword>
<organism evidence="2 3">
    <name type="scientific">Aliidiomarina soli</name>
    <dbReference type="NCBI Taxonomy" id="1928574"/>
    <lineage>
        <taxon>Bacteria</taxon>
        <taxon>Pseudomonadati</taxon>
        <taxon>Pseudomonadota</taxon>
        <taxon>Gammaproteobacteria</taxon>
        <taxon>Alteromonadales</taxon>
        <taxon>Idiomarinaceae</taxon>
        <taxon>Aliidiomarina</taxon>
    </lineage>
</organism>
<dbReference type="NCBIfam" id="TIGR04219">
    <property type="entry name" value="OMP_w_GlyGly"/>
    <property type="match status" value="1"/>
</dbReference>
<comment type="caution">
    <text evidence="2">The sequence shown here is derived from an EMBL/GenBank/DDBJ whole genome shotgun (WGS) entry which is preliminary data.</text>
</comment>
<reference evidence="2 3" key="1">
    <citation type="journal article" date="2011" name="Front. Microbiol.">
        <title>Genomic signatures of strain selection and enhancement in Bacillus atrophaeus var. globigii, a historical biowarfare simulant.</title>
        <authorList>
            <person name="Gibbons H.S."/>
            <person name="Broomall S.M."/>
            <person name="McNew L.A."/>
            <person name="Daligault H."/>
            <person name="Chapman C."/>
            <person name="Bruce D."/>
            <person name="Karavis M."/>
            <person name="Krepps M."/>
            <person name="McGregor P.A."/>
            <person name="Hong C."/>
            <person name="Park K.H."/>
            <person name="Akmal A."/>
            <person name="Feldman A."/>
            <person name="Lin J.S."/>
            <person name="Chang W.E."/>
            <person name="Higgs B.W."/>
            <person name="Demirev P."/>
            <person name="Lindquist J."/>
            <person name="Liem A."/>
            <person name="Fochler E."/>
            <person name="Read T.D."/>
            <person name="Tapia R."/>
            <person name="Johnson S."/>
            <person name="Bishop-Lilly K.A."/>
            <person name="Detter C."/>
            <person name="Han C."/>
            <person name="Sozhamannan S."/>
            <person name="Rosenzweig C.N."/>
            <person name="Skowronski E.W."/>
        </authorList>
    </citation>
    <scope>NUCLEOTIDE SEQUENCE [LARGE SCALE GENOMIC DNA]</scope>
    <source>
        <strain evidence="2 3">Y4G10-17</strain>
    </source>
</reference>
<evidence type="ECO:0000256" key="1">
    <source>
        <dbReference type="SAM" id="SignalP"/>
    </source>
</evidence>
<name>A0A432WDT4_9GAMM</name>
<dbReference type="EMBL" id="PIPO01000005">
    <property type="protein sequence ID" value="RUO31008.1"/>
    <property type="molecule type" value="Genomic_DNA"/>
</dbReference>